<evidence type="ECO:0000256" key="1">
    <source>
        <dbReference type="SAM" id="MobiDB-lite"/>
    </source>
</evidence>
<feature type="region of interest" description="Disordered" evidence="1">
    <location>
        <begin position="1"/>
        <end position="75"/>
    </location>
</feature>
<accession>A0A4W5QKL4</accession>
<dbReference type="AlphaFoldDB" id="A0A4W5QKL4"/>
<keyword evidence="3" id="KW-1185">Reference proteome</keyword>
<reference evidence="2" key="3">
    <citation type="submission" date="2025-09" db="UniProtKB">
        <authorList>
            <consortium name="Ensembl"/>
        </authorList>
    </citation>
    <scope>IDENTIFICATION</scope>
</reference>
<dbReference type="Ensembl" id="ENSHHUT00000079195.1">
    <property type="protein sequence ID" value="ENSHHUP00000076697.1"/>
    <property type="gene ID" value="ENSHHUG00000044859.1"/>
</dbReference>
<reference evidence="3" key="1">
    <citation type="submission" date="2018-06" db="EMBL/GenBank/DDBJ databases">
        <title>Genome assembly of Danube salmon.</title>
        <authorList>
            <person name="Macqueen D.J."/>
            <person name="Gundappa M.K."/>
        </authorList>
    </citation>
    <scope>NUCLEOTIDE SEQUENCE [LARGE SCALE GENOMIC DNA]</scope>
</reference>
<feature type="compositionally biased region" description="Basic and acidic residues" evidence="1">
    <location>
        <begin position="45"/>
        <end position="65"/>
    </location>
</feature>
<protein>
    <submittedName>
        <fullName evidence="2">Uncharacterized protein</fullName>
    </submittedName>
</protein>
<sequence>MFKAVMKKNRDGGKGSKKEPGPIRKPKYVESPRVPGDSIISALRKVADSKTESSHNAELQAEKEPSSSSSPATQELMTRLGFLLGEGIPGTARIPMEDKNEKKVFHFPGSCCSSRTTPEIER</sequence>
<feature type="compositionally biased region" description="Basic and acidic residues" evidence="1">
    <location>
        <begin position="8"/>
        <end position="30"/>
    </location>
</feature>
<name>A0A4W5QKL4_9TELE</name>
<organism evidence="2 3">
    <name type="scientific">Hucho hucho</name>
    <name type="common">huchen</name>
    <dbReference type="NCBI Taxonomy" id="62062"/>
    <lineage>
        <taxon>Eukaryota</taxon>
        <taxon>Metazoa</taxon>
        <taxon>Chordata</taxon>
        <taxon>Craniata</taxon>
        <taxon>Vertebrata</taxon>
        <taxon>Euteleostomi</taxon>
        <taxon>Actinopterygii</taxon>
        <taxon>Neopterygii</taxon>
        <taxon>Teleostei</taxon>
        <taxon>Protacanthopterygii</taxon>
        <taxon>Salmoniformes</taxon>
        <taxon>Salmonidae</taxon>
        <taxon>Salmoninae</taxon>
        <taxon>Hucho</taxon>
    </lineage>
</organism>
<reference evidence="2" key="2">
    <citation type="submission" date="2025-08" db="UniProtKB">
        <authorList>
            <consortium name="Ensembl"/>
        </authorList>
    </citation>
    <scope>IDENTIFICATION</scope>
</reference>
<evidence type="ECO:0000313" key="3">
    <source>
        <dbReference type="Proteomes" id="UP000314982"/>
    </source>
</evidence>
<evidence type="ECO:0000313" key="2">
    <source>
        <dbReference type="Ensembl" id="ENSHHUP00000076697.1"/>
    </source>
</evidence>
<dbReference type="Proteomes" id="UP000314982">
    <property type="component" value="Unassembled WGS sequence"/>
</dbReference>
<proteinExistence type="predicted"/>